<evidence type="ECO:0000313" key="21">
    <source>
        <dbReference type="EMBL" id="MBC1565115.1"/>
    </source>
</evidence>
<dbReference type="eggNOG" id="COG0592">
    <property type="taxonomic scope" value="Bacteria"/>
</dbReference>
<dbReference type="EMBL" id="JAAROV010000002">
    <property type="protein sequence ID" value="MBC1316957.1"/>
    <property type="molecule type" value="Genomic_DNA"/>
</dbReference>
<evidence type="ECO:0000313" key="41">
    <source>
        <dbReference type="Proteomes" id="UP000541955"/>
    </source>
</evidence>
<dbReference type="Proteomes" id="UP000541735">
    <property type="component" value="Unassembled WGS sequence"/>
</dbReference>
<dbReference type="Pfam" id="PF02767">
    <property type="entry name" value="DNA_pol3_beta_2"/>
    <property type="match status" value="1"/>
</dbReference>
<dbReference type="Proteomes" id="UP000548082">
    <property type="component" value="Unassembled WGS sequence"/>
</dbReference>
<dbReference type="CDD" id="cd00140">
    <property type="entry name" value="beta_clamp"/>
    <property type="match status" value="1"/>
</dbReference>
<evidence type="ECO:0000313" key="47">
    <source>
        <dbReference type="Proteomes" id="UP000547643"/>
    </source>
</evidence>
<dbReference type="AlphaFoldDB" id="A0A099WD25"/>
<evidence type="ECO:0000313" key="30">
    <source>
        <dbReference type="EMBL" id="MBC2244715.1"/>
    </source>
</evidence>
<dbReference type="EMBL" id="JAARYH010000004">
    <property type="protein sequence ID" value="MBC2166851.1"/>
    <property type="molecule type" value="Genomic_DNA"/>
</dbReference>
<keyword evidence="9" id="KW-0238">DNA-binding</keyword>
<feature type="domain" description="DNA polymerase III beta sliding clamp C-terminal" evidence="13">
    <location>
        <begin position="254"/>
        <end position="368"/>
    </location>
</feature>
<name>A0A099WD25_9LIST</name>
<evidence type="ECO:0000313" key="38">
    <source>
        <dbReference type="Proteomes" id="UP000533953"/>
    </source>
</evidence>
<evidence type="ECO:0000313" key="14">
    <source>
        <dbReference type="EMBL" id="KGL42902.1"/>
    </source>
</evidence>
<evidence type="ECO:0000313" key="54">
    <source>
        <dbReference type="Proteomes" id="UP000586951"/>
    </source>
</evidence>
<dbReference type="GO" id="GO:0008408">
    <property type="term" value="F:3'-5' exonuclease activity"/>
    <property type="evidence" value="ECO:0007669"/>
    <property type="project" value="InterPro"/>
</dbReference>
<evidence type="ECO:0000313" key="39">
    <source>
        <dbReference type="Proteomes" id="UP000539064"/>
    </source>
</evidence>
<dbReference type="EMBL" id="JAASTX010000005">
    <property type="protein sequence ID" value="MBC1491206.1"/>
    <property type="molecule type" value="Genomic_DNA"/>
</dbReference>
<dbReference type="Proteomes" id="UP000519573">
    <property type="component" value="Unassembled WGS sequence"/>
</dbReference>
<dbReference type="GO" id="GO:0003677">
    <property type="term" value="F:DNA binding"/>
    <property type="evidence" value="ECO:0007669"/>
    <property type="project" value="UniProtKB-UniRule"/>
</dbReference>
<organism evidence="14 35">
    <name type="scientific">Listeria booriae</name>
    <dbReference type="NCBI Taxonomy" id="1552123"/>
    <lineage>
        <taxon>Bacteria</taxon>
        <taxon>Bacillati</taxon>
        <taxon>Bacillota</taxon>
        <taxon>Bacilli</taxon>
        <taxon>Bacillales</taxon>
        <taxon>Listeriaceae</taxon>
        <taxon>Listeria</taxon>
    </lineage>
</organism>
<dbReference type="InterPro" id="IPR022637">
    <property type="entry name" value="DNA_polIII_beta_cen"/>
</dbReference>
<dbReference type="FunFam" id="3.10.150.10:FF:000007">
    <property type="entry name" value="Beta sliding clamp"/>
    <property type="match status" value="1"/>
</dbReference>
<evidence type="ECO:0000256" key="8">
    <source>
        <dbReference type="ARBA" id="ARBA00022932"/>
    </source>
</evidence>
<evidence type="ECO:0000256" key="4">
    <source>
        <dbReference type="ARBA" id="ARBA00022490"/>
    </source>
</evidence>
<evidence type="ECO:0000313" key="29">
    <source>
        <dbReference type="EMBL" id="MBC2240355.1"/>
    </source>
</evidence>
<dbReference type="EMBL" id="JAARRU010000002">
    <property type="protein sequence ID" value="MBC1565115.1"/>
    <property type="molecule type" value="Genomic_DNA"/>
</dbReference>
<evidence type="ECO:0000313" key="31">
    <source>
        <dbReference type="EMBL" id="MBC2283475.1"/>
    </source>
</evidence>
<dbReference type="SMART" id="SM00480">
    <property type="entry name" value="POL3Bc"/>
    <property type="match status" value="1"/>
</dbReference>
<dbReference type="GO" id="GO:0003887">
    <property type="term" value="F:DNA-directed DNA polymerase activity"/>
    <property type="evidence" value="ECO:0007669"/>
    <property type="project" value="UniProtKB-UniRule"/>
</dbReference>
<evidence type="ECO:0000313" key="18">
    <source>
        <dbReference type="EMBL" id="MBC1402574.1"/>
    </source>
</evidence>
<evidence type="ECO:0000256" key="9">
    <source>
        <dbReference type="ARBA" id="ARBA00023125"/>
    </source>
</evidence>
<reference evidence="36 37" key="2">
    <citation type="submission" date="2020-03" db="EMBL/GenBank/DDBJ databases">
        <title>Soil Listeria distribution.</title>
        <authorList>
            <person name="Liao J."/>
            <person name="Wiedmann M."/>
        </authorList>
    </citation>
    <scope>NUCLEOTIDE SEQUENCE [LARGE SCALE GENOMIC DNA]</scope>
    <source>
        <strain evidence="33 51">FSL L7-0039</strain>
        <strain evidence="32 42">FSL L7-0051</strain>
        <strain evidence="31 53">FSL L7-0054</strain>
        <strain evidence="29 50">FSL L7-0149</strain>
        <strain evidence="30 49">FSL L7-0153</strain>
        <strain evidence="27 36">FSL L7-0245</strain>
        <strain evidence="28 40">FSL L7-0259</strain>
        <strain evidence="26 46">FSL L7-0435</strain>
        <strain evidence="24 39">FSL L7-0978</strain>
        <strain evidence="25 48">FSL L7-0990</strain>
        <strain evidence="23 47">FSL L7-1017</strain>
        <strain evidence="22 52">FSL L7-1299</strain>
        <strain evidence="20 41">FSL L7-1387</strain>
        <strain evidence="21 54">FSL L7-1427</strain>
        <strain evidence="19 38">FSL L7-1547</strain>
        <strain evidence="18 44">FSL L7-1658</strain>
        <strain evidence="17 55">FSL L7-1681</strain>
        <strain evidence="15 43">FSL L7-1816</strain>
        <strain evidence="16 37">FSL L7-1833</strain>
        <strain evidence="34 45">FSL L7-1850</strain>
    </source>
</reference>
<evidence type="ECO:0000313" key="50">
    <source>
        <dbReference type="Proteomes" id="UP000553016"/>
    </source>
</evidence>
<dbReference type="EMBL" id="JAARYY010000006">
    <property type="protein sequence ID" value="MBC2244715.1"/>
    <property type="molecule type" value="Genomic_DNA"/>
</dbReference>
<evidence type="ECO:0000313" key="16">
    <source>
        <dbReference type="EMBL" id="MBC1332911.1"/>
    </source>
</evidence>
<evidence type="ECO:0000313" key="35">
    <source>
        <dbReference type="Proteomes" id="UP000029844"/>
    </source>
</evidence>
<evidence type="ECO:0000313" key="23">
    <source>
        <dbReference type="EMBL" id="MBC1779330.1"/>
    </source>
</evidence>
<evidence type="ECO:0000313" key="45">
    <source>
        <dbReference type="Proteomes" id="UP000546244"/>
    </source>
</evidence>
<dbReference type="EMBL" id="JNFA01000011">
    <property type="protein sequence ID" value="KGL42902.1"/>
    <property type="molecule type" value="Genomic_DNA"/>
</dbReference>
<dbReference type="InterPro" id="IPR022634">
    <property type="entry name" value="DNA_polIII_beta_N"/>
</dbReference>
<dbReference type="Proteomes" id="UP000029844">
    <property type="component" value="Unassembled WGS sequence"/>
</dbReference>
<dbReference type="Proteomes" id="UP000591929">
    <property type="component" value="Unassembled WGS sequence"/>
</dbReference>
<dbReference type="Pfam" id="PF00712">
    <property type="entry name" value="DNA_pol3_beta"/>
    <property type="match status" value="1"/>
</dbReference>
<dbReference type="Gene3D" id="3.70.10.10">
    <property type="match status" value="1"/>
</dbReference>
<evidence type="ECO:0000313" key="25">
    <source>
        <dbReference type="EMBL" id="MBC1796890.1"/>
    </source>
</evidence>
<dbReference type="Proteomes" id="UP000586951">
    <property type="component" value="Unassembled WGS sequence"/>
</dbReference>
<keyword evidence="35" id="KW-1185">Reference proteome</keyword>
<evidence type="ECO:0000313" key="43">
    <source>
        <dbReference type="Proteomes" id="UP000543379"/>
    </source>
</evidence>
<evidence type="ECO:0000313" key="48">
    <source>
        <dbReference type="Proteomes" id="UP000548082"/>
    </source>
</evidence>
<dbReference type="EMBL" id="JAARZS010000007">
    <property type="protein sequence ID" value="MBC2283475.1"/>
    <property type="molecule type" value="Genomic_DNA"/>
</dbReference>
<evidence type="ECO:0000313" key="22">
    <source>
        <dbReference type="EMBL" id="MBC1616819.1"/>
    </source>
</evidence>
<evidence type="ECO:0000313" key="28">
    <source>
        <dbReference type="EMBL" id="MBC2175475.1"/>
    </source>
</evidence>
<dbReference type="EMBL" id="JAARVD010000004">
    <property type="protein sequence ID" value="MBC1796890.1"/>
    <property type="molecule type" value="Genomic_DNA"/>
</dbReference>
<dbReference type="EMBL" id="JAARPT010000008">
    <property type="protein sequence ID" value="MBC1402574.1"/>
    <property type="molecule type" value="Genomic_DNA"/>
</dbReference>
<evidence type="ECO:0000313" key="32">
    <source>
        <dbReference type="EMBL" id="MBC2291730.1"/>
    </source>
</evidence>
<dbReference type="EMBL" id="JAARSH010000007">
    <property type="protein sequence ID" value="MBC1616819.1"/>
    <property type="molecule type" value="Genomic_DNA"/>
</dbReference>
<proteinExistence type="inferred from homology"/>
<dbReference type="Proteomes" id="UP000585696">
    <property type="component" value="Unassembled WGS sequence"/>
</dbReference>
<dbReference type="GO" id="GO:0005737">
    <property type="term" value="C:cytoplasm"/>
    <property type="evidence" value="ECO:0007669"/>
    <property type="project" value="UniProtKB-SubCell"/>
</dbReference>
<dbReference type="Proteomes" id="UP000553016">
    <property type="component" value="Unassembled WGS sequence"/>
</dbReference>
<dbReference type="InterPro" id="IPR046938">
    <property type="entry name" value="DNA_clamp_sf"/>
</dbReference>
<dbReference type="InterPro" id="IPR001001">
    <property type="entry name" value="DNA_polIII_beta"/>
</dbReference>
<dbReference type="Proteomes" id="UP000574104">
    <property type="component" value="Unassembled WGS sequence"/>
</dbReference>
<dbReference type="PANTHER" id="PTHR30478:SF0">
    <property type="entry name" value="BETA SLIDING CLAMP"/>
    <property type="match status" value="1"/>
</dbReference>
<dbReference type="Proteomes" id="UP000544413">
    <property type="component" value="Unassembled WGS sequence"/>
</dbReference>
<evidence type="ECO:0000313" key="55">
    <source>
        <dbReference type="Proteomes" id="UP000591929"/>
    </source>
</evidence>
<keyword evidence="5 10" id="KW-0808">Transferase</keyword>
<dbReference type="Proteomes" id="UP000546244">
    <property type="component" value="Unassembled WGS sequence"/>
</dbReference>
<dbReference type="STRING" id="1552123.EP57_05460"/>
<dbReference type="NCBIfam" id="TIGR00663">
    <property type="entry name" value="dnan"/>
    <property type="match status" value="1"/>
</dbReference>
<dbReference type="EMBL" id="JAARUV010000003">
    <property type="protein sequence ID" value="MBC1779330.1"/>
    <property type="molecule type" value="Genomic_DNA"/>
</dbReference>
<dbReference type="Proteomes" id="UP000543379">
    <property type="component" value="Unassembled WGS sequence"/>
</dbReference>
<evidence type="ECO:0000313" key="34">
    <source>
        <dbReference type="EMBL" id="MBC2371631.1"/>
    </source>
</evidence>
<evidence type="ECO:0000313" key="20">
    <source>
        <dbReference type="EMBL" id="MBC1561818.1"/>
    </source>
</evidence>
<evidence type="ECO:0000313" key="17">
    <source>
        <dbReference type="EMBL" id="MBC1373728.1"/>
    </source>
</evidence>
<evidence type="ECO:0000313" key="46">
    <source>
        <dbReference type="Proteomes" id="UP000546806"/>
    </source>
</evidence>
<evidence type="ECO:0000259" key="13">
    <source>
        <dbReference type="Pfam" id="PF02768"/>
    </source>
</evidence>
<comment type="subunit">
    <text evidence="10">Forms a ring-shaped head-to-tail homodimer around DNA.</text>
</comment>
<gene>
    <name evidence="15" type="primary">dnaN</name>
    <name evidence="14" type="ORF">EP57_05460</name>
    <name evidence="16" type="ORF">HB759_13255</name>
    <name evidence="15" type="ORF">HB811_09230</name>
    <name evidence="18" type="ORF">HB836_13355</name>
    <name evidence="17" type="ORF">HB847_15345</name>
    <name evidence="20" type="ORF">HB902_07015</name>
    <name evidence="22" type="ORF">HB904_11500</name>
    <name evidence="21" type="ORF">HB907_06840</name>
    <name evidence="34" type="ORF">HBP98_06350</name>
    <name evidence="23" type="ORF">HCA46_10815</name>
    <name evidence="24" type="ORF">HCA52_15370</name>
    <name evidence="25" type="ORF">HCA55_09125</name>
    <name evidence="26" type="ORF">HCA78_02995</name>
    <name evidence="30" type="ORF">HCB25_11600</name>
    <name evidence="27" type="ORF">HCB26_09780</name>
    <name evidence="28" type="ORF">HCB27_02510</name>
    <name evidence="29" type="ORF">HCB35_07690</name>
    <name evidence="31" type="ORF">HCB69_03715</name>
    <name evidence="32" type="ORF">HCC36_00680</name>
    <name evidence="19" type="ORF">HCI99_05145</name>
    <name evidence="33" type="ORF">HCJ81_08870</name>
</gene>
<dbReference type="Proteomes" id="UP000565628">
    <property type="component" value="Unassembled WGS sequence"/>
</dbReference>
<evidence type="ECO:0000313" key="53">
    <source>
        <dbReference type="Proteomes" id="UP000585696"/>
    </source>
</evidence>
<evidence type="ECO:0000259" key="11">
    <source>
        <dbReference type="Pfam" id="PF00712"/>
    </source>
</evidence>
<evidence type="ECO:0000313" key="51">
    <source>
        <dbReference type="Proteomes" id="UP000565628"/>
    </source>
</evidence>
<evidence type="ECO:0000256" key="5">
    <source>
        <dbReference type="ARBA" id="ARBA00022679"/>
    </source>
</evidence>
<dbReference type="Proteomes" id="UP000550367">
    <property type="component" value="Unassembled WGS sequence"/>
</dbReference>
<evidence type="ECO:0000256" key="3">
    <source>
        <dbReference type="ARBA" id="ARBA00021035"/>
    </source>
</evidence>
<evidence type="ECO:0000256" key="7">
    <source>
        <dbReference type="ARBA" id="ARBA00022705"/>
    </source>
</evidence>
<evidence type="ECO:0000313" key="15">
    <source>
        <dbReference type="EMBL" id="MBC1316957.1"/>
    </source>
</evidence>
<dbReference type="Proteomes" id="UP000547643">
    <property type="component" value="Unassembled WGS sequence"/>
</dbReference>
<dbReference type="Gene3D" id="3.10.150.10">
    <property type="entry name" value="DNA Polymerase III, subunit A, domain 2"/>
    <property type="match status" value="1"/>
</dbReference>
<dbReference type="SUPFAM" id="SSF55979">
    <property type="entry name" value="DNA clamp"/>
    <property type="match status" value="3"/>
</dbReference>
<evidence type="ECO:0000256" key="1">
    <source>
        <dbReference type="ARBA" id="ARBA00004496"/>
    </source>
</evidence>
<evidence type="ECO:0000313" key="40">
    <source>
        <dbReference type="Proteomes" id="UP000541735"/>
    </source>
</evidence>
<keyword evidence="6 10" id="KW-0548">Nucleotidyltransferase</keyword>
<comment type="caution">
    <text evidence="14">The sequence shown here is derived from an EMBL/GenBank/DDBJ whole genome shotgun (WGS) entry which is preliminary data.</text>
</comment>
<sequence length="381" mass="42346">MKFVIQRDRLVQAVNEVTRAISSRTTIPILTGIKITVNDEGVTLTGSDSDISIEAFIPLIENDEVLVEVETFGGIVLQARYFGDIVRRLPDENVEIEVTTNYQTNIRSGQASFNLIGLDPAEYPKLPEVSAGKSIQIPISVLKNIIRQTVFAVSAIEVRPVLTGVNWIIKNNVLTAVATDSHRLALREIPLATEIDEEYNIVIPGKSLSELNKILDEGTDSIEMVLANNQILFKLKDLLFYSRLLEGSYPDTSRLIPTETKSDLVINAKSFLQAIDRASLLARENRNNVIKLMTLENGQVEVSSNSPEVGNVSEKVFSQSFTGEELKISFNGKYMMDALRAFDGADIQISFSGTMRPFVLRPKDAENPNEILQLITPVRTY</sequence>
<evidence type="ECO:0000313" key="52">
    <source>
        <dbReference type="Proteomes" id="UP000574104"/>
    </source>
</evidence>
<dbReference type="EMBL" id="JAARYD010000001">
    <property type="protein sequence ID" value="MBC2175475.1"/>
    <property type="molecule type" value="Genomic_DNA"/>
</dbReference>
<dbReference type="OrthoDB" id="8421503at2"/>
<keyword evidence="8 10" id="KW-0239">DNA-directed DNA polymerase</keyword>
<evidence type="ECO:0000313" key="27">
    <source>
        <dbReference type="EMBL" id="MBC2166851.1"/>
    </source>
</evidence>
<keyword evidence="7 10" id="KW-0235">DNA replication</keyword>
<dbReference type="EMBL" id="JAARZA010000003">
    <property type="protein sequence ID" value="MBC2240355.1"/>
    <property type="molecule type" value="Genomic_DNA"/>
</dbReference>
<dbReference type="PIRSF" id="PIRSF000804">
    <property type="entry name" value="DNA_pol_III_b"/>
    <property type="match status" value="1"/>
</dbReference>
<evidence type="ECO:0000313" key="19">
    <source>
        <dbReference type="EMBL" id="MBC1491206.1"/>
    </source>
</evidence>
<evidence type="ECO:0000256" key="10">
    <source>
        <dbReference type="PIRNR" id="PIRNR000804"/>
    </source>
</evidence>
<dbReference type="Proteomes" id="UP000546806">
    <property type="component" value="Unassembled WGS sequence"/>
</dbReference>
<dbReference type="Proteomes" id="UP000532866">
    <property type="component" value="Unassembled WGS sequence"/>
</dbReference>
<dbReference type="GeneID" id="58716835"/>
<dbReference type="EMBL" id="JAAROL010000005">
    <property type="protein sequence ID" value="MBC1332911.1"/>
    <property type="molecule type" value="Genomic_DNA"/>
</dbReference>
<dbReference type="Proteomes" id="UP000533953">
    <property type="component" value="Unassembled WGS sequence"/>
</dbReference>
<protein>
    <recommendedName>
        <fullName evidence="3 10">Beta sliding clamp</fullName>
    </recommendedName>
</protein>
<dbReference type="InterPro" id="IPR022635">
    <property type="entry name" value="DNA_polIII_beta_C"/>
</dbReference>
<feature type="domain" description="DNA polymerase III beta sliding clamp central" evidence="12">
    <location>
        <begin position="136"/>
        <end position="251"/>
    </location>
</feature>
<evidence type="ECO:0000313" key="24">
    <source>
        <dbReference type="EMBL" id="MBC1794814.1"/>
    </source>
</evidence>
<evidence type="ECO:0000256" key="6">
    <source>
        <dbReference type="ARBA" id="ARBA00022695"/>
    </source>
</evidence>
<dbReference type="GO" id="GO:0009360">
    <property type="term" value="C:DNA polymerase III complex"/>
    <property type="evidence" value="ECO:0007669"/>
    <property type="project" value="InterPro"/>
</dbReference>
<evidence type="ECO:0000313" key="26">
    <source>
        <dbReference type="EMBL" id="MBC2002721.1"/>
    </source>
</evidence>
<evidence type="ECO:0000313" key="42">
    <source>
        <dbReference type="Proteomes" id="UP000543005"/>
    </source>
</evidence>
<dbReference type="EMBL" id="JAARWW010000001">
    <property type="protein sequence ID" value="MBC2002721.1"/>
    <property type="molecule type" value="Genomic_DNA"/>
</dbReference>
<dbReference type="EMBL" id="JAASWV010000011">
    <property type="protein sequence ID" value="MBC2311002.1"/>
    <property type="molecule type" value="Genomic_DNA"/>
</dbReference>
<dbReference type="Proteomes" id="UP000539064">
    <property type="component" value="Unassembled WGS sequence"/>
</dbReference>
<dbReference type="Pfam" id="PF02768">
    <property type="entry name" value="DNA_pol3_beta_3"/>
    <property type="match status" value="1"/>
</dbReference>
<comment type="subcellular location">
    <subcellularLocation>
        <location evidence="1 10">Cytoplasm</location>
    </subcellularLocation>
</comment>
<keyword evidence="4 10" id="KW-0963">Cytoplasm</keyword>
<dbReference type="Proteomes" id="UP000541955">
    <property type="component" value="Unassembled WGS sequence"/>
</dbReference>
<dbReference type="EMBL" id="JAARPL010000016">
    <property type="protein sequence ID" value="MBC1373728.1"/>
    <property type="molecule type" value="Genomic_DNA"/>
</dbReference>
<dbReference type="PANTHER" id="PTHR30478">
    <property type="entry name" value="DNA POLYMERASE III SUBUNIT BETA"/>
    <property type="match status" value="1"/>
</dbReference>
<evidence type="ECO:0000313" key="44">
    <source>
        <dbReference type="Proteomes" id="UP000544413"/>
    </source>
</evidence>
<dbReference type="EMBL" id="JAARZT010000001">
    <property type="protein sequence ID" value="MBC2291730.1"/>
    <property type="molecule type" value="Genomic_DNA"/>
</dbReference>
<comment type="similarity">
    <text evidence="2 10">Belongs to the beta sliding clamp family.</text>
</comment>
<dbReference type="GO" id="GO:0006271">
    <property type="term" value="P:DNA strand elongation involved in DNA replication"/>
    <property type="evidence" value="ECO:0007669"/>
    <property type="project" value="TreeGrafter"/>
</dbReference>
<dbReference type="EMBL" id="JAARRW010000002">
    <property type="protein sequence ID" value="MBC1561818.1"/>
    <property type="molecule type" value="Genomic_DNA"/>
</dbReference>
<evidence type="ECO:0000313" key="36">
    <source>
        <dbReference type="Proteomes" id="UP000519573"/>
    </source>
</evidence>
<reference evidence="14 35" key="1">
    <citation type="submission" date="2014-05" db="EMBL/GenBank/DDBJ databases">
        <title>Novel Listeriaceae from food processing environments.</title>
        <authorList>
            <person name="den Bakker H.C."/>
        </authorList>
    </citation>
    <scope>NUCLEOTIDE SEQUENCE [LARGE SCALE GENOMIC DNA]</scope>
    <source>
        <strain evidence="14 35">FSL A5-0281</strain>
    </source>
</reference>
<dbReference type="Proteomes" id="UP000543005">
    <property type="component" value="Unassembled WGS sequence"/>
</dbReference>
<evidence type="ECO:0000259" key="12">
    <source>
        <dbReference type="Pfam" id="PF02767"/>
    </source>
</evidence>
<accession>A0A099WD25</accession>
<dbReference type="EMBL" id="JAARVG010000018">
    <property type="protein sequence ID" value="MBC1794814.1"/>
    <property type="molecule type" value="Genomic_DNA"/>
</dbReference>
<evidence type="ECO:0000256" key="2">
    <source>
        <dbReference type="ARBA" id="ARBA00010752"/>
    </source>
</evidence>
<evidence type="ECO:0000313" key="33">
    <source>
        <dbReference type="EMBL" id="MBC2311002.1"/>
    </source>
</evidence>
<evidence type="ECO:0000313" key="37">
    <source>
        <dbReference type="Proteomes" id="UP000532866"/>
    </source>
</evidence>
<evidence type="ECO:0000313" key="49">
    <source>
        <dbReference type="Proteomes" id="UP000550367"/>
    </source>
</evidence>
<dbReference type="EMBL" id="JAARMV010000001">
    <property type="protein sequence ID" value="MBC2371631.1"/>
    <property type="molecule type" value="Genomic_DNA"/>
</dbReference>
<comment type="function">
    <text evidence="10">Confers DNA tethering and processivity to DNA polymerases and other proteins. Acts as a clamp, forming a ring around DNA (a reaction catalyzed by the clamp-loading complex) which diffuses in an ATP-independent manner freely and bidirectionally along dsDNA. Initially characterized for its ability to contact the catalytic subunit of DNA polymerase III (Pol III), a complex, multichain enzyme responsible for most of the replicative synthesis in bacteria; Pol III exhibits 3'-5' exonuclease proofreading activity. The beta chain is required for initiation of replication as well as for processivity of DNA replication.</text>
</comment>
<feature type="domain" description="DNA polymerase III beta sliding clamp N-terminal" evidence="11">
    <location>
        <begin position="1"/>
        <end position="127"/>
    </location>
</feature>
<dbReference type="RefSeq" id="WP_036084819.1">
    <property type="nucleotide sequence ID" value="NZ_CBCSHQ010000001.1"/>
</dbReference>